<keyword evidence="3" id="KW-0456">Lyase</keyword>
<dbReference type="PANTHER" id="PTHR48078:SF6">
    <property type="entry name" value="L-THREONINE DEHYDRATASE CATABOLIC TDCB"/>
    <property type="match status" value="1"/>
</dbReference>
<feature type="domain" description="Tryptophan synthase beta chain-like PALP" evidence="4">
    <location>
        <begin position="22"/>
        <end position="306"/>
    </location>
</feature>
<evidence type="ECO:0000256" key="3">
    <source>
        <dbReference type="ARBA" id="ARBA00023239"/>
    </source>
</evidence>
<dbReference type="RefSeq" id="WP_147848110.1">
    <property type="nucleotide sequence ID" value="NZ_VDUZ01000018.1"/>
</dbReference>
<dbReference type="NCBIfam" id="NF006094">
    <property type="entry name" value="PRK08246.1"/>
    <property type="match status" value="1"/>
</dbReference>
<sequence length="315" mass="31830">MPDTPVARTVSSDAVAAAYVRIKPHIRHTPAIDLPAGAFGLEHKLALKLESLQHSGSFKGRGAFHKLLVSAPGPAGVIAASGGNHGAAVAYAARALGHRAEIFVPTISAPAKVERLRSYGAVVHQVGAVYAEARAASEARAQETGALTVGAYDDPEVFVGAGTTALEFELQAAFDTLLVAVGGGGLIAGCALWCGARVKVVAVETEGTPTLHAALAAGQPVDVNISGLAADALGASRIGAPNFEIARNRVARSVLVSDDAVRAAQRALWSELRVMAEPAGATGLAALMSGAYTPAADEKVGVLVCGANLDPGSLG</sequence>
<dbReference type="InterPro" id="IPR050147">
    <property type="entry name" value="Ser/Thr_Dehydratase"/>
</dbReference>
<dbReference type="EMBL" id="VDUZ01000018">
    <property type="protein sequence ID" value="TXL74431.1"/>
    <property type="molecule type" value="Genomic_DNA"/>
</dbReference>
<evidence type="ECO:0000256" key="2">
    <source>
        <dbReference type="ARBA" id="ARBA00022898"/>
    </source>
</evidence>
<dbReference type="Proteomes" id="UP000321638">
    <property type="component" value="Unassembled WGS sequence"/>
</dbReference>
<dbReference type="Gene3D" id="3.40.50.1100">
    <property type="match status" value="2"/>
</dbReference>
<evidence type="ECO:0000313" key="5">
    <source>
        <dbReference type="EMBL" id="TXL74431.1"/>
    </source>
</evidence>
<dbReference type="Pfam" id="PF00291">
    <property type="entry name" value="PALP"/>
    <property type="match status" value="1"/>
</dbReference>
<dbReference type="PANTHER" id="PTHR48078">
    <property type="entry name" value="THREONINE DEHYDRATASE, MITOCHONDRIAL-RELATED"/>
    <property type="match status" value="1"/>
</dbReference>
<comment type="caution">
    <text evidence="5">The sequence shown here is derived from an EMBL/GenBank/DDBJ whole genome shotgun (WGS) entry which is preliminary data.</text>
</comment>
<organism evidence="5 6">
    <name type="scientific">Vineibacter terrae</name>
    <dbReference type="NCBI Taxonomy" id="2586908"/>
    <lineage>
        <taxon>Bacteria</taxon>
        <taxon>Pseudomonadati</taxon>
        <taxon>Pseudomonadota</taxon>
        <taxon>Alphaproteobacteria</taxon>
        <taxon>Hyphomicrobiales</taxon>
        <taxon>Vineibacter</taxon>
    </lineage>
</organism>
<keyword evidence="6" id="KW-1185">Reference proteome</keyword>
<name>A0A5C8PL10_9HYPH</name>
<gene>
    <name evidence="5" type="ORF">FHP25_16835</name>
</gene>
<dbReference type="SUPFAM" id="SSF53686">
    <property type="entry name" value="Tryptophan synthase beta subunit-like PLP-dependent enzymes"/>
    <property type="match status" value="1"/>
</dbReference>
<dbReference type="AlphaFoldDB" id="A0A5C8PL10"/>
<dbReference type="GO" id="GO:0006567">
    <property type="term" value="P:L-threonine catabolic process"/>
    <property type="evidence" value="ECO:0007669"/>
    <property type="project" value="TreeGrafter"/>
</dbReference>
<dbReference type="GO" id="GO:0006565">
    <property type="term" value="P:L-serine catabolic process"/>
    <property type="evidence" value="ECO:0007669"/>
    <property type="project" value="TreeGrafter"/>
</dbReference>
<comment type="cofactor">
    <cofactor evidence="1">
        <name>pyridoxal 5'-phosphate</name>
        <dbReference type="ChEBI" id="CHEBI:597326"/>
    </cofactor>
</comment>
<evidence type="ECO:0000256" key="1">
    <source>
        <dbReference type="ARBA" id="ARBA00001933"/>
    </source>
</evidence>
<dbReference type="GO" id="GO:0009097">
    <property type="term" value="P:isoleucine biosynthetic process"/>
    <property type="evidence" value="ECO:0007669"/>
    <property type="project" value="TreeGrafter"/>
</dbReference>
<accession>A0A5C8PL10</accession>
<dbReference type="InterPro" id="IPR036052">
    <property type="entry name" value="TrpB-like_PALP_sf"/>
</dbReference>
<evidence type="ECO:0000259" key="4">
    <source>
        <dbReference type="Pfam" id="PF00291"/>
    </source>
</evidence>
<evidence type="ECO:0000313" key="6">
    <source>
        <dbReference type="Proteomes" id="UP000321638"/>
    </source>
</evidence>
<protein>
    <submittedName>
        <fullName evidence="5">Threonine/serine dehydratase</fullName>
    </submittedName>
</protein>
<dbReference type="OrthoDB" id="9811476at2"/>
<dbReference type="InterPro" id="IPR001926">
    <property type="entry name" value="TrpB-like_PALP"/>
</dbReference>
<keyword evidence="2" id="KW-0663">Pyridoxal phosphate</keyword>
<dbReference type="GO" id="GO:0004794">
    <property type="term" value="F:threonine deaminase activity"/>
    <property type="evidence" value="ECO:0007669"/>
    <property type="project" value="TreeGrafter"/>
</dbReference>
<reference evidence="5 6" key="1">
    <citation type="submission" date="2019-06" db="EMBL/GenBank/DDBJ databases">
        <title>New taxonomy in bacterial strain CC-CFT640, isolated from vineyard.</title>
        <authorList>
            <person name="Lin S.-Y."/>
            <person name="Tsai C.-F."/>
            <person name="Young C.-C."/>
        </authorList>
    </citation>
    <scope>NUCLEOTIDE SEQUENCE [LARGE SCALE GENOMIC DNA]</scope>
    <source>
        <strain evidence="5 6">CC-CFT640</strain>
    </source>
</reference>
<proteinExistence type="predicted"/>
<dbReference type="GO" id="GO:0003941">
    <property type="term" value="F:L-serine ammonia-lyase activity"/>
    <property type="evidence" value="ECO:0007669"/>
    <property type="project" value="TreeGrafter"/>
</dbReference>